<keyword evidence="4" id="KW-0436">Ligase</keyword>
<name>A0A382H9I8_9ZZZZ</name>
<dbReference type="Pfam" id="PF02569">
    <property type="entry name" value="Pantoate_ligase"/>
    <property type="match status" value="1"/>
</dbReference>
<dbReference type="GO" id="GO:0004592">
    <property type="term" value="F:pantoate-beta-alanine ligase activity"/>
    <property type="evidence" value="ECO:0007669"/>
    <property type="project" value="UniProtKB-EC"/>
</dbReference>
<keyword evidence="7" id="KW-0067">ATP-binding</keyword>
<evidence type="ECO:0000256" key="7">
    <source>
        <dbReference type="ARBA" id="ARBA00022840"/>
    </source>
</evidence>
<dbReference type="Gene3D" id="3.30.1300.10">
    <property type="entry name" value="Pantoate-beta-alanine ligase, C-terminal domain"/>
    <property type="match status" value="1"/>
</dbReference>
<dbReference type="GO" id="GO:0005829">
    <property type="term" value="C:cytosol"/>
    <property type="evidence" value="ECO:0007669"/>
    <property type="project" value="TreeGrafter"/>
</dbReference>
<dbReference type="FunFam" id="3.40.50.620:FF:000013">
    <property type="entry name" value="Pantothenate synthetase"/>
    <property type="match status" value="1"/>
</dbReference>
<evidence type="ECO:0000313" key="10">
    <source>
        <dbReference type="EMBL" id="SVB83799.1"/>
    </source>
</evidence>
<evidence type="ECO:0000256" key="3">
    <source>
        <dbReference type="ARBA" id="ARBA00012219"/>
    </source>
</evidence>
<gene>
    <name evidence="10" type="ORF">METZ01_LOCUS236653</name>
</gene>
<dbReference type="InterPro" id="IPR014729">
    <property type="entry name" value="Rossmann-like_a/b/a_fold"/>
</dbReference>
<comment type="pathway">
    <text evidence="1">Cofactor biosynthesis; (R)-pantothenate biosynthesis; (R)-pantothenate from (R)-pantoate and beta-alanine: step 1/1.</text>
</comment>
<dbReference type="EMBL" id="UINC01059891">
    <property type="protein sequence ID" value="SVB83799.1"/>
    <property type="molecule type" value="Genomic_DNA"/>
</dbReference>
<dbReference type="PANTHER" id="PTHR21299:SF1">
    <property type="entry name" value="PANTOATE--BETA-ALANINE LIGASE"/>
    <property type="match status" value="1"/>
</dbReference>
<evidence type="ECO:0000256" key="1">
    <source>
        <dbReference type="ARBA" id="ARBA00004990"/>
    </source>
</evidence>
<dbReference type="PANTHER" id="PTHR21299">
    <property type="entry name" value="CYTIDYLATE KINASE/PANTOATE-BETA-ALANINE LIGASE"/>
    <property type="match status" value="1"/>
</dbReference>
<reference evidence="10" key="1">
    <citation type="submission" date="2018-05" db="EMBL/GenBank/DDBJ databases">
        <authorList>
            <person name="Lanie J.A."/>
            <person name="Ng W.-L."/>
            <person name="Kazmierczak K.M."/>
            <person name="Andrzejewski T.M."/>
            <person name="Davidsen T.M."/>
            <person name="Wayne K.J."/>
            <person name="Tettelin H."/>
            <person name="Glass J.I."/>
            <person name="Rusch D."/>
            <person name="Podicherti R."/>
            <person name="Tsui H.-C.T."/>
            <person name="Winkler M.E."/>
        </authorList>
    </citation>
    <scope>NUCLEOTIDE SEQUENCE</scope>
</reference>
<dbReference type="AlphaFoldDB" id="A0A382H9I8"/>
<accession>A0A382H9I8</accession>
<dbReference type="InterPro" id="IPR003721">
    <property type="entry name" value="Pantoate_ligase"/>
</dbReference>
<organism evidence="10">
    <name type="scientific">marine metagenome</name>
    <dbReference type="NCBI Taxonomy" id="408172"/>
    <lineage>
        <taxon>unclassified sequences</taxon>
        <taxon>metagenomes</taxon>
        <taxon>ecological metagenomes</taxon>
    </lineage>
</organism>
<dbReference type="GO" id="GO:0015940">
    <property type="term" value="P:pantothenate biosynthetic process"/>
    <property type="evidence" value="ECO:0007669"/>
    <property type="project" value="UniProtKB-UniPathway"/>
</dbReference>
<dbReference type="InterPro" id="IPR042176">
    <property type="entry name" value="Pantoate_ligase_C"/>
</dbReference>
<dbReference type="Gene3D" id="3.40.50.620">
    <property type="entry name" value="HUPs"/>
    <property type="match status" value="1"/>
</dbReference>
<dbReference type="SUPFAM" id="SSF52374">
    <property type="entry name" value="Nucleotidylyl transferase"/>
    <property type="match status" value="1"/>
</dbReference>
<dbReference type="HAMAP" id="MF_00158">
    <property type="entry name" value="PanC"/>
    <property type="match status" value="1"/>
</dbReference>
<evidence type="ECO:0000256" key="2">
    <source>
        <dbReference type="ARBA" id="ARBA00009256"/>
    </source>
</evidence>
<evidence type="ECO:0000256" key="9">
    <source>
        <dbReference type="ARBA" id="ARBA00048258"/>
    </source>
</evidence>
<dbReference type="GO" id="GO:0005524">
    <property type="term" value="F:ATP binding"/>
    <property type="evidence" value="ECO:0007669"/>
    <property type="project" value="UniProtKB-KW"/>
</dbReference>
<keyword evidence="6" id="KW-0547">Nucleotide-binding</keyword>
<dbReference type="UniPathway" id="UPA00028">
    <property type="reaction ID" value="UER00005"/>
</dbReference>
<dbReference type="EC" id="6.3.2.1" evidence="3"/>
<sequence length="282" mass="31309">MPKSLEIICTIDELRTKIASWRKDKLSIGLVPTMGALHGGHLSLVARSVADNDRTCVTIFVNPRQFGPGEDFKAYPRDYQADTQALEDCKADLLFAPSVEEMYPTGSVTSVSVIGIGDILEGEFRPDFFKGVATVITKLFFQVLPNRVYFGEKDYQQLCLIERMKSDLDIPVEIIGCPTIRERDGLALSSRNIYLNKEQRSVAPGLHRILIETAEHYHTSNNSNQAISKGKMALIKSGFTKVDYIAICDPATLNQAEQNTGSVRVLGAAWLGRTRLIDNVEL</sequence>
<dbReference type="NCBIfam" id="TIGR00018">
    <property type="entry name" value="panC"/>
    <property type="match status" value="1"/>
</dbReference>
<comment type="catalytic activity">
    <reaction evidence="9">
        <text>(R)-pantoate + beta-alanine + ATP = (R)-pantothenate + AMP + diphosphate + H(+)</text>
        <dbReference type="Rhea" id="RHEA:10912"/>
        <dbReference type="ChEBI" id="CHEBI:15378"/>
        <dbReference type="ChEBI" id="CHEBI:15980"/>
        <dbReference type="ChEBI" id="CHEBI:29032"/>
        <dbReference type="ChEBI" id="CHEBI:30616"/>
        <dbReference type="ChEBI" id="CHEBI:33019"/>
        <dbReference type="ChEBI" id="CHEBI:57966"/>
        <dbReference type="ChEBI" id="CHEBI:456215"/>
        <dbReference type="EC" id="6.3.2.1"/>
    </reaction>
</comment>
<keyword evidence="5" id="KW-0566">Pantothenate biosynthesis</keyword>
<evidence type="ECO:0000256" key="6">
    <source>
        <dbReference type="ARBA" id="ARBA00022741"/>
    </source>
</evidence>
<evidence type="ECO:0000256" key="8">
    <source>
        <dbReference type="ARBA" id="ARBA00032806"/>
    </source>
</evidence>
<dbReference type="CDD" id="cd00560">
    <property type="entry name" value="PanC"/>
    <property type="match status" value="1"/>
</dbReference>
<evidence type="ECO:0000256" key="4">
    <source>
        <dbReference type="ARBA" id="ARBA00022598"/>
    </source>
</evidence>
<protein>
    <recommendedName>
        <fullName evidence="3">pantoate--beta-alanine ligase (AMP-forming)</fullName>
        <ecNumber evidence="3">6.3.2.1</ecNumber>
    </recommendedName>
    <alternativeName>
        <fullName evidence="8">Pantoate-activating enzyme</fullName>
    </alternativeName>
</protein>
<comment type="similarity">
    <text evidence="2">Belongs to the pantothenate synthetase family.</text>
</comment>
<proteinExistence type="inferred from homology"/>
<evidence type="ECO:0000256" key="5">
    <source>
        <dbReference type="ARBA" id="ARBA00022655"/>
    </source>
</evidence>